<dbReference type="InterPro" id="IPR039934">
    <property type="entry name" value="C2CD2/C2CD2L"/>
</dbReference>
<evidence type="ECO:0000259" key="2">
    <source>
        <dbReference type="PROSITE" id="PS50004"/>
    </source>
</evidence>
<keyword evidence="4" id="KW-1185">Reference proteome</keyword>
<feature type="region of interest" description="Disordered" evidence="1">
    <location>
        <begin position="530"/>
        <end position="556"/>
    </location>
</feature>
<feature type="compositionally biased region" description="Acidic residues" evidence="1">
    <location>
        <begin position="663"/>
        <end position="672"/>
    </location>
</feature>
<sequence length="1769" mass="196991">TITCDCDATIYIRIITTRTQGEVTTESEYACAVRPIRGRLNIAAITEKLLAVVKFDGWPEVSITLEGIRNNATGLHEQSIIDVVSEVVASAVRNAVLDLNLENVSTFPRFRRARQAPDKIIPVGYDSMVRELQTHPPSVQKKLLTTSTMHHEEEIQEAGESFTALSFSTSLSQQGVLTTSEEQLILRNLNKYPSLENTEMETDEYNEWQKSWEENYVPASKLLFEEQKTPTEIRDIVLGESKAPTETTDIAFQESKEEPQAQNFVLVASNRSKLIDEPRPELTIEEIIDEDEPEPVVVNAEDEPCLRRAINGTPRDSILGTPVAEPPKKIEDEDEEDIDIPLRLEEMEFLDKSLTGTSGVGPLPALPGLQKGPFVSGACGVEVNFSLTAESSRELKASIETASNKPSVASNLPECDQEVSDPSQTLLQPQPYNQSAPDDPSVCSLSDTANIPDDFQVSPPHFASYASSSSLEPETTAASAFHEIESNRSREVGPCLSAVRNSSTSFREGGVFLEGMHTLDSKLIKKDMSQAADKIRSDNSNQKNSGKGSPIYKSAMAGNDTSTEVITYSQRDELKFIDDSESDGEIIGRVIDDKRCPVDTSAYEYQKKWCLNEFTDTLFQHLELHESEFSLPEENIENLPFEIAEIYDNDDKNLVFTEDAGYDAEESTSDLDSETRCSITDNECENENKQYILEDDSEHETGHSVSDYESEEERGHTAIDTKSQQVEPRIISDNESEEDTSNSVTDSGSEILEEETKKDLSDNEVESNTGSLCVVNVLPSLEEASDDYLDTNISNSTSDSSITYGDTTNQYIEGELSFEGDLKVLKLKNETVSHHYQHAVTEVINSDTSDSEDKGENSYTFRHDQLPDEKADCFEGELKVLEPKSETIPHQYQHAVTEYIKSDTSECEEEGEYSDCCVDDHLAKLSELSDSVVDSDDEEFAGITDIYSQEVNHAINTNTAFTPVAKPRKSMGISSTGVTDITSSESTSVAPDANSLLHSPVLETSKSFIANNKKEEVDFNEIDILIRSVKETNLDTVVLEDFYSVTESYKPEQETPLQESVSADSHMDSSLIDYSDYMNEECQFNSKKSDFLMGMISEENKAVDPHEFFGFPKIQHDDYITKNLEFNSDYKNTQHLLLEDPHDHSSSNDSYHNIVEHEFNEKNESYKIHHEDGNQLKFSVNPEQDTEEHHYSTETEAVQSDFVRASSSSGSEVDEIGSLHEEHDIIFNTLDDTTVPVEHFWRHTDIEKIAEIENFMPTKKAEIENDGYITSESAAVNDYKPVYPDKAHDEQTSSYINELVLERLTKSPVDHHSSSFEPPSTSDTGNLSKTASILSSDFTGSPSEFDKEATQTFQESVLANEVSLDQFAFTGNSLLITDQQTAGTIFHVNEFKSSSPIQQRNLHQVSSFSLRNESSAIDESKSDSSSLASNHPQWHRPLSSYPVYGSYFVCLHTWSESLIRLAIEVLMTVHLGMDGVDVTASSSIAPGQSMGIPGLNGKRLLVKIVKAIGVGCEKTVAEAYAVVEMDEPPQKFTTSVVKDTSSPFWDEQFLFDLSDGTLELLFELYDKTDGNFLGLGIVGIEELVATPSQRQIIPLQSRPYEDDEVSGSLTVEFLFLDRADLPDLTLRSSATTQSLSSKGDLVTTTTTTYVKAPDSKAVTCELGYPSPGTYRRRESYRKANNIRSDVIVNGGDGVAAAVLRDIEEKKVAVTSNANKSTMIIHASRKSAFKSCIIADIQYVNSHYQYIRQELPYYAIMHLQRSYEISLISF</sequence>
<feature type="compositionally biased region" description="Basic and acidic residues" evidence="1">
    <location>
        <begin position="851"/>
        <end position="866"/>
    </location>
</feature>
<dbReference type="PROSITE" id="PS50004">
    <property type="entry name" value="C2"/>
    <property type="match status" value="1"/>
</dbReference>
<feature type="region of interest" description="Disordered" evidence="1">
    <location>
        <begin position="844"/>
        <end position="866"/>
    </location>
</feature>
<gene>
    <name evidence="3" type="ORF">SK128_008475</name>
</gene>
<dbReference type="EMBL" id="JAXCGZ010000540">
    <property type="protein sequence ID" value="KAK7085840.1"/>
    <property type="molecule type" value="Genomic_DNA"/>
</dbReference>
<feature type="region of interest" description="Disordered" evidence="1">
    <location>
        <begin position="692"/>
        <end position="768"/>
    </location>
</feature>
<dbReference type="InterPro" id="IPR035892">
    <property type="entry name" value="C2_domain_sf"/>
</dbReference>
<proteinExistence type="predicted"/>
<feature type="compositionally biased region" description="Polar residues" evidence="1">
    <location>
        <begin position="1315"/>
        <end position="1328"/>
    </location>
</feature>
<dbReference type="PANTHER" id="PTHR21119">
    <property type="entry name" value="C2 DOMAIN-CONTAINING PROTEIN"/>
    <property type="match status" value="1"/>
</dbReference>
<dbReference type="CDD" id="cd08678">
    <property type="entry name" value="C2_C21orf25-like"/>
    <property type="match status" value="1"/>
</dbReference>
<dbReference type="Gene3D" id="2.60.40.150">
    <property type="entry name" value="C2 domain"/>
    <property type="match status" value="1"/>
</dbReference>
<feature type="domain" description="C2" evidence="2">
    <location>
        <begin position="1480"/>
        <end position="1600"/>
    </location>
</feature>
<protein>
    <recommendedName>
        <fullName evidence="2">C2 domain-containing protein</fullName>
    </recommendedName>
</protein>
<evidence type="ECO:0000313" key="3">
    <source>
        <dbReference type="EMBL" id="KAK7085840.1"/>
    </source>
</evidence>
<feature type="region of interest" description="Disordered" evidence="1">
    <location>
        <begin position="400"/>
        <end position="443"/>
    </location>
</feature>
<evidence type="ECO:0000256" key="1">
    <source>
        <dbReference type="SAM" id="MobiDB-lite"/>
    </source>
</evidence>
<evidence type="ECO:0000313" key="4">
    <source>
        <dbReference type="Proteomes" id="UP001381693"/>
    </source>
</evidence>
<organism evidence="3 4">
    <name type="scientific">Halocaridina rubra</name>
    <name type="common">Hawaiian red shrimp</name>
    <dbReference type="NCBI Taxonomy" id="373956"/>
    <lineage>
        <taxon>Eukaryota</taxon>
        <taxon>Metazoa</taxon>
        <taxon>Ecdysozoa</taxon>
        <taxon>Arthropoda</taxon>
        <taxon>Crustacea</taxon>
        <taxon>Multicrustacea</taxon>
        <taxon>Malacostraca</taxon>
        <taxon>Eumalacostraca</taxon>
        <taxon>Eucarida</taxon>
        <taxon>Decapoda</taxon>
        <taxon>Pleocyemata</taxon>
        <taxon>Caridea</taxon>
        <taxon>Atyoidea</taxon>
        <taxon>Atyidae</taxon>
        <taxon>Halocaridina</taxon>
    </lineage>
</organism>
<dbReference type="InterPro" id="IPR000008">
    <property type="entry name" value="C2_dom"/>
</dbReference>
<feature type="compositionally biased region" description="Polar residues" evidence="1">
    <location>
        <begin position="538"/>
        <end position="547"/>
    </location>
</feature>
<feature type="non-terminal residue" evidence="3">
    <location>
        <position position="1"/>
    </location>
</feature>
<feature type="region of interest" description="Disordered" evidence="1">
    <location>
        <begin position="1309"/>
        <end position="1328"/>
    </location>
</feature>
<reference evidence="3 4" key="1">
    <citation type="submission" date="2023-11" db="EMBL/GenBank/DDBJ databases">
        <title>Halocaridina rubra genome assembly.</title>
        <authorList>
            <person name="Smith C."/>
        </authorList>
    </citation>
    <scope>NUCLEOTIDE SEQUENCE [LARGE SCALE GENOMIC DNA]</scope>
    <source>
        <strain evidence="3">EP-1</strain>
        <tissue evidence="3">Whole</tissue>
    </source>
</reference>
<dbReference type="Pfam" id="PF00168">
    <property type="entry name" value="C2"/>
    <property type="match status" value="1"/>
</dbReference>
<dbReference type="PANTHER" id="PTHR21119:SF5">
    <property type="entry name" value="C2 DOMAIN-CONTAINING PROTEIN"/>
    <property type="match status" value="1"/>
</dbReference>
<dbReference type="Proteomes" id="UP001381693">
    <property type="component" value="Unassembled WGS sequence"/>
</dbReference>
<dbReference type="SUPFAM" id="SSF49562">
    <property type="entry name" value="C2 domain (Calcium/lipid-binding domain, CaLB)"/>
    <property type="match status" value="1"/>
</dbReference>
<accession>A0AAN9AFL7</accession>
<feature type="compositionally biased region" description="Polar residues" evidence="1">
    <location>
        <begin position="420"/>
        <end position="436"/>
    </location>
</feature>
<name>A0AAN9AFL7_HALRR</name>
<comment type="caution">
    <text evidence="3">The sequence shown here is derived from an EMBL/GenBank/DDBJ whole genome shotgun (WGS) entry which is preliminary data.</text>
</comment>
<feature type="region of interest" description="Disordered" evidence="1">
    <location>
        <begin position="663"/>
        <end position="682"/>
    </location>
</feature>
<dbReference type="SMART" id="SM00239">
    <property type="entry name" value="C2"/>
    <property type="match status" value="1"/>
</dbReference>
<feature type="compositionally biased region" description="Polar residues" evidence="1">
    <location>
        <begin position="400"/>
        <end position="410"/>
    </location>
</feature>